<gene>
    <name evidence="2" type="ORF">Slati_1496300</name>
</gene>
<proteinExistence type="predicted"/>
<organism evidence="2">
    <name type="scientific">Sesamum latifolium</name>
    <dbReference type="NCBI Taxonomy" id="2727402"/>
    <lineage>
        <taxon>Eukaryota</taxon>
        <taxon>Viridiplantae</taxon>
        <taxon>Streptophyta</taxon>
        <taxon>Embryophyta</taxon>
        <taxon>Tracheophyta</taxon>
        <taxon>Spermatophyta</taxon>
        <taxon>Magnoliopsida</taxon>
        <taxon>eudicotyledons</taxon>
        <taxon>Gunneridae</taxon>
        <taxon>Pentapetalae</taxon>
        <taxon>asterids</taxon>
        <taxon>lamiids</taxon>
        <taxon>Lamiales</taxon>
        <taxon>Pedaliaceae</taxon>
        <taxon>Sesamum</taxon>
    </lineage>
</organism>
<feature type="region of interest" description="Disordered" evidence="1">
    <location>
        <begin position="43"/>
        <end position="86"/>
    </location>
</feature>
<sequence>MRASKHDGRLAGIPPDNASTRRPQKGQFRYLRRHVLLRSHVLRAEERKGHLSNTSGQDIPTSTKQEHGGVRGRYAHKKQGSPPSCERLRINVRSTKKVPVKAQSREMCIRSQWGMFPRIHGDPARY</sequence>
<evidence type="ECO:0000256" key="1">
    <source>
        <dbReference type="SAM" id="MobiDB-lite"/>
    </source>
</evidence>
<reference evidence="2" key="2">
    <citation type="journal article" date="2024" name="Plant">
        <title>Genomic evolution and insights into agronomic trait innovations of Sesamum species.</title>
        <authorList>
            <person name="Miao H."/>
            <person name="Wang L."/>
            <person name="Qu L."/>
            <person name="Liu H."/>
            <person name="Sun Y."/>
            <person name="Le M."/>
            <person name="Wang Q."/>
            <person name="Wei S."/>
            <person name="Zheng Y."/>
            <person name="Lin W."/>
            <person name="Duan Y."/>
            <person name="Cao H."/>
            <person name="Xiong S."/>
            <person name="Wang X."/>
            <person name="Wei L."/>
            <person name="Li C."/>
            <person name="Ma Q."/>
            <person name="Ju M."/>
            <person name="Zhao R."/>
            <person name="Li G."/>
            <person name="Mu C."/>
            <person name="Tian Q."/>
            <person name="Mei H."/>
            <person name="Zhang T."/>
            <person name="Gao T."/>
            <person name="Zhang H."/>
        </authorList>
    </citation>
    <scope>NUCLEOTIDE SEQUENCE</scope>
    <source>
        <strain evidence="2">KEN1</strain>
    </source>
</reference>
<comment type="caution">
    <text evidence="2">The sequence shown here is derived from an EMBL/GenBank/DDBJ whole genome shotgun (WGS) entry which is preliminary data.</text>
</comment>
<protein>
    <submittedName>
        <fullName evidence="2">Uncharacterized protein</fullName>
    </submittedName>
</protein>
<accession>A0AAW2X859</accession>
<feature type="compositionally biased region" description="Polar residues" evidence="1">
    <location>
        <begin position="51"/>
        <end position="63"/>
    </location>
</feature>
<dbReference type="AlphaFoldDB" id="A0AAW2X859"/>
<dbReference type="EMBL" id="JACGWN010000005">
    <property type="protein sequence ID" value="KAL0449399.1"/>
    <property type="molecule type" value="Genomic_DNA"/>
</dbReference>
<evidence type="ECO:0000313" key="2">
    <source>
        <dbReference type="EMBL" id="KAL0449399.1"/>
    </source>
</evidence>
<name>A0AAW2X859_9LAMI</name>
<feature type="region of interest" description="Disordered" evidence="1">
    <location>
        <begin position="1"/>
        <end position="27"/>
    </location>
</feature>
<reference evidence="2" key="1">
    <citation type="submission" date="2020-06" db="EMBL/GenBank/DDBJ databases">
        <authorList>
            <person name="Li T."/>
            <person name="Hu X."/>
            <person name="Zhang T."/>
            <person name="Song X."/>
            <person name="Zhang H."/>
            <person name="Dai N."/>
            <person name="Sheng W."/>
            <person name="Hou X."/>
            <person name="Wei L."/>
        </authorList>
    </citation>
    <scope>NUCLEOTIDE SEQUENCE</scope>
    <source>
        <strain evidence="2">KEN1</strain>
        <tissue evidence="2">Leaf</tissue>
    </source>
</reference>